<dbReference type="KEGG" id="acaf:CA12_18690"/>
<dbReference type="GO" id="GO:0005829">
    <property type="term" value="C:cytosol"/>
    <property type="evidence" value="ECO:0007669"/>
    <property type="project" value="TreeGrafter"/>
</dbReference>
<dbReference type="PANTHER" id="PTHR30231:SF41">
    <property type="entry name" value="DNA POLYMERASE III SUBUNIT EPSILON"/>
    <property type="match status" value="1"/>
</dbReference>
<dbReference type="CDD" id="cd06127">
    <property type="entry name" value="DEDDh"/>
    <property type="match status" value="1"/>
</dbReference>
<comment type="function">
    <text evidence="1">DNA polymerase III is a complex, multichain enzyme responsible for most of the replicative synthesis in bacteria. The epsilon subunit contain the editing function and is a proofreading 3'-5' exonuclease.</text>
</comment>
<dbReference type="SUPFAM" id="SSF53098">
    <property type="entry name" value="Ribonuclease H-like"/>
    <property type="match status" value="1"/>
</dbReference>
<dbReference type="Pfam" id="PF13280">
    <property type="entry name" value="WYL"/>
    <property type="match status" value="1"/>
</dbReference>
<evidence type="ECO:0000256" key="2">
    <source>
        <dbReference type="ARBA" id="ARBA00026073"/>
    </source>
</evidence>
<gene>
    <name evidence="5" type="primary">polC</name>
    <name evidence="5" type="ORF">CA12_18690</name>
</gene>
<feature type="compositionally biased region" description="Low complexity" evidence="3">
    <location>
        <begin position="219"/>
        <end position="230"/>
    </location>
</feature>
<comment type="subunit">
    <text evidence="2">DNA polymerase III contains a core (composed of alpha, epsilon and theta chains) that associates with a tau subunit. This core dimerizes to form the POLIII' complex. PolIII' associates with the gamma complex (composed of gamma, delta, delta', psi and chi chains) and with the beta chain to form the complete DNA polymerase III complex.</text>
</comment>
<organism evidence="5 6">
    <name type="scientific">Alienimonas californiensis</name>
    <dbReference type="NCBI Taxonomy" id="2527989"/>
    <lineage>
        <taxon>Bacteria</taxon>
        <taxon>Pseudomonadati</taxon>
        <taxon>Planctomycetota</taxon>
        <taxon>Planctomycetia</taxon>
        <taxon>Planctomycetales</taxon>
        <taxon>Planctomycetaceae</taxon>
        <taxon>Alienimonas</taxon>
    </lineage>
</organism>
<dbReference type="GO" id="GO:0045004">
    <property type="term" value="P:DNA replication proofreading"/>
    <property type="evidence" value="ECO:0007669"/>
    <property type="project" value="TreeGrafter"/>
</dbReference>
<dbReference type="GO" id="GO:0008408">
    <property type="term" value="F:3'-5' exonuclease activity"/>
    <property type="evidence" value="ECO:0007669"/>
    <property type="project" value="TreeGrafter"/>
</dbReference>
<dbReference type="NCBIfam" id="TIGR00573">
    <property type="entry name" value="dnaq"/>
    <property type="match status" value="1"/>
</dbReference>
<feature type="region of interest" description="Disordered" evidence="3">
    <location>
        <begin position="218"/>
        <end position="244"/>
    </location>
</feature>
<dbReference type="PROSITE" id="PS52050">
    <property type="entry name" value="WYL"/>
    <property type="match status" value="1"/>
</dbReference>
<accession>A0A517P8T6</accession>
<evidence type="ECO:0000256" key="1">
    <source>
        <dbReference type="ARBA" id="ARBA00025483"/>
    </source>
</evidence>
<evidence type="ECO:0000313" key="6">
    <source>
        <dbReference type="Proteomes" id="UP000318741"/>
    </source>
</evidence>
<reference evidence="5 6" key="1">
    <citation type="submission" date="2019-02" db="EMBL/GenBank/DDBJ databases">
        <title>Deep-cultivation of Planctomycetes and their phenomic and genomic characterization uncovers novel biology.</title>
        <authorList>
            <person name="Wiegand S."/>
            <person name="Jogler M."/>
            <person name="Boedeker C."/>
            <person name="Pinto D."/>
            <person name="Vollmers J."/>
            <person name="Rivas-Marin E."/>
            <person name="Kohn T."/>
            <person name="Peeters S.H."/>
            <person name="Heuer A."/>
            <person name="Rast P."/>
            <person name="Oberbeckmann S."/>
            <person name="Bunk B."/>
            <person name="Jeske O."/>
            <person name="Meyerdierks A."/>
            <person name="Storesund J.E."/>
            <person name="Kallscheuer N."/>
            <person name="Luecker S."/>
            <person name="Lage O.M."/>
            <person name="Pohl T."/>
            <person name="Merkel B.J."/>
            <person name="Hornburger P."/>
            <person name="Mueller R.-W."/>
            <person name="Bruemmer F."/>
            <person name="Labrenz M."/>
            <person name="Spormann A.M."/>
            <person name="Op den Camp H."/>
            <person name="Overmann J."/>
            <person name="Amann R."/>
            <person name="Jetten M.S.M."/>
            <person name="Mascher T."/>
            <person name="Medema M.H."/>
            <person name="Devos D.P."/>
            <person name="Kaster A.-K."/>
            <person name="Ovreas L."/>
            <person name="Rohde M."/>
            <person name="Galperin M.Y."/>
            <person name="Jogler C."/>
        </authorList>
    </citation>
    <scope>NUCLEOTIDE SEQUENCE [LARGE SCALE GENOMIC DNA]</scope>
    <source>
        <strain evidence="5 6">CA12</strain>
    </source>
</reference>
<dbReference type="Gene3D" id="3.30.420.10">
    <property type="entry name" value="Ribonuclease H-like superfamily/Ribonuclease H"/>
    <property type="match status" value="1"/>
</dbReference>
<name>A0A517P8T6_9PLAN</name>
<dbReference type="AlphaFoldDB" id="A0A517P8T6"/>
<dbReference type="EMBL" id="CP036265">
    <property type="protein sequence ID" value="QDT15775.1"/>
    <property type="molecule type" value="Genomic_DNA"/>
</dbReference>
<dbReference type="GO" id="GO:0003677">
    <property type="term" value="F:DNA binding"/>
    <property type="evidence" value="ECO:0007669"/>
    <property type="project" value="InterPro"/>
</dbReference>
<evidence type="ECO:0000259" key="4">
    <source>
        <dbReference type="SMART" id="SM00479"/>
    </source>
</evidence>
<dbReference type="InterPro" id="IPR036397">
    <property type="entry name" value="RNaseH_sf"/>
</dbReference>
<evidence type="ECO:0000256" key="3">
    <source>
        <dbReference type="SAM" id="MobiDB-lite"/>
    </source>
</evidence>
<dbReference type="Proteomes" id="UP000318741">
    <property type="component" value="Chromosome"/>
</dbReference>
<dbReference type="InterPro" id="IPR013520">
    <property type="entry name" value="Ribonucl_H"/>
</dbReference>
<evidence type="ECO:0000313" key="5">
    <source>
        <dbReference type="EMBL" id="QDT15775.1"/>
    </source>
</evidence>
<keyword evidence="5" id="KW-0548">Nucleotidyltransferase</keyword>
<dbReference type="FunFam" id="3.30.420.10:FF:000045">
    <property type="entry name" value="3'-5' exonuclease DinG"/>
    <property type="match status" value="1"/>
</dbReference>
<keyword evidence="6" id="KW-1185">Reference proteome</keyword>
<protein>
    <submittedName>
        <fullName evidence="5">DNA polymerase III PolC-type</fullName>
        <ecNumber evidence="5">2.7.7.7</ecNumber>
    </submittedName>
</protein>
<dbReference type="SMART" id="SM00479">
    <property type="entry name" value="EXOIII"/>
    <property type="match status" value="1"/>
</dbReference>
<dbReference type="InterPro" id="IPR012337">
    <property type="entry name" value="RNaseH-like_sf"/>
</dbReference>
<dbReference type="PANTHER" id="PTHR30231">
    <property type="entry name" value="DNA POLYMERASE III SUBUNIT EPSILON"/>
    <property type="match status" value="1"/>
</dbReference>
<dbReference type="InterPro" id="IPR026881">
    <property type="entry name" value="WYL_dom"/>
</dbReference>
<sequence length="312" mass="33361">MGPSAAAPPAVPPDPDAALGDVCFVAFDLETTGCTAASDRTVEIGAVRFDLAGRELGTFEELVNPGRPIPANVIRVHGITDAHVVDAAPMAAVLPRFLDWIGESGAPPVLMAHNARFDMGFVGAGLHRAGLTAPAAPVIDTVRLSRRRMPTERSHSLKNCAARFGVTNDRAHRALSDARALMAVFLNLVQRPPAVRTVGQLDALCGCGPLRAEIATPRGGVTTGSSTGVGWPRRRRRYEPPPGDHAALTAAIATRTTVRIVYDGGTKGVAARSVTPRSLRRRGGELYLFAWCHTDAKEKQYRVDRIREVTTR</sequence>
<dbReference type="Pfam" id="PF00929">
    <property type="entry name" value="RNase_T"/>
    <property type="match status" value="1"/>
</dbReference>
<keyword evidence="5" id="KW-0808">Transferase</keyword>
<dbReference type="EC" id="2.7.7.7" evidence="5"/>
<dbReference type="GO" id="GO:0003887">
    <property type="term" value="F:DNA-directed DNA polymerase activity"/>
    <property type="evidence" value="ECO:0007669"/>
    <property type="project" value="UniProtKB-EC"/>
</dbReference>
<proteinExistence type="predicted"/>
<feature type="domain" description="Exonuclease" evidence="4">
    <location>
        <begin position="23"/>
        <end position="194"/>
    </location>
</feature>
<dbReference type="InterPro" id="IPR006054">
    <property type="entry name" value="DnaQ"/>
</dbReference>